<name>A0A2T7NG30_POMCA</name>
<feature type="compositionally biased region" description="Polar residues" evidence="1">
    <location>
        <begin position="103"/>
        <end position="116"/>
    </location>
</feature>
<protein>
    <submittedName>
        <fullName evidence="2">Uncharacterized protein</fullName>
    </submittedName>
</protein>
<feature type="region of interest" description="Disordered" evidence="1">
    <location>
        <begin position="518"/>
        <end position="543"/>
    </location>
</feature>
<evidence type="ECO:0000313" key="2">
    <source>
        <dbReference type="EMBL" id="PVD20115.1"/>
    </source>
</evidence>
<keyword evidence="3" id="KW-1185">Reference proteome</keyword>
<dbReference type="AlphaFoldDB" id="A0A2T7NG30"/>
<dbReference type="OrthoDB" id="6162741at2759"/>
<feature type="compositionally biased region" description="Basic and acidic residues" evidence="1">
    <location>
        <begin position="617"/>
        <end position="629"/>
    </location>
</feature>
<feature type="compositionally biased region" description="Basic and acidic residues" evidence="1">
    <location>
        <begin position="452"/>
        <end position="463"/>
    </location>
</feature>
<evidence type="ECO:0000313" key="3">
    <source>
        <dbReference type="Proteomes" id="UP000245119"/>
    </source>
</evidence>
<accession>A0A2T7NG30</accession>
<dbReference type="Proteomes" id="UP000245119">
    <property type="component" value="Linkage Group LG13"/>
</dbReference>
<feature type="region of interest" description="Disordered" evidence="1">
    <location>
        <begin position="441"/>
        <end position="474"/>
    </location>
</feature>
<evidence type="ECO:0000256" key="1">
    <source>
        <dbReference type="SAM" id="MobiDB-lite"/>
    </source>
</evidence>
<feature type="compositionally biased region" description="Polar residues" evidence="1">
    <location>
        <begin position="520"/>
        <end position="543"/>
    </location>
</feature>
<feature type="region of interest" description="Disordered" evidence="1">
    <location>
        <begin position="84"/>
        <end position="155"/>
    </location>
</feature>
<proteinExistence type="predicted"/>
<sequence>MDSATNVHLVPFLGLLNLIKVKFLDTPEVFHTLITILCDFNPQHPECVARTKRYVRTLLLREPDLAQCMVTFLDEPQLDMSLPSTRLDLSSSQDTIDPHFEGNFNNNASSSTTRHGTSPEPDGGDTTSPAASSETADQSFTLSQLTSPPAAGSARSMFCGNASSEVKDWGTDGDMTDLALRSCCTKVHLAGDQEPGASLTSSSTPPGQFVQNHQAQTSAVASPHLFNLCDLRNAGLLHATWLTSASGSHSSYGIMPMTFPCLIPAPLLPGTACIRLPPLDEGSLSQAALSTLATNRAKPSTAASAPANLLFIPSMQQAETVAGNAAGMAINKHSLLPAITTVSCATTNGTSPKSAQAKIHSSQLMCEDQPAAAQFLSSHANMPPIIGAVQSSTIPLESGLATSSISQASSTSSLCLSQLLGQPNVAPLSVGSFLDKRNHIVGGQSIKTSPRKRPEGELAKEKTTLSGKASRPLQPLSAQVGLRGSFKLSSTSALMSSGIEAIGSSRVAPIFHSPHLLSPGATSPRNPSASNLISSKSPSVQTSLGSNSSLASFPYIQQMVLPDGQVSCVSLHHPQVFSSNPNDPSTQPLSATQKLSDAHISLSLHKTVSAELSKSPKSSDFKNQERNEISTKTKKYSKISNKFAYTLPVGKHSSPEGSVPSVHDSMDLSGNTQDVIKCYSSISRNSLGKMKTKRKRVNIAESQLPPISRSSTKLKNVDNL</sequence>
<feature type="compositionally biased region" description="Polar residues" evidence="1">
    <location>
        <begin position="84"/>
        <end position="95"/>
    </location>
</feature>
<organism evidence="2 3">
    <name type="scientific">Pomacea canaliculata</name>
    <name type="common">Golden apple snail</name>
    <dbReference type="NCBI Taxonomy" id="400727"/>
    <lineage>
        <taxon>Eukaryota</taxon>
        <taxon>Metazoa</taxon>
        <taxon>Spiralia</taxon>
        <taxon>Lophotrochozoa</taxon>
        <taxon>Mollusca</taxon>
        <taxon>Gastropoda</taxon>
        <taxon>Caenogastropoda</taxon>
        <taxon>Architaenioglossa</taxon>
        <taxon>Ampullarioidea</taxon>
        <taxon>Ampullariidae</taxon>
        <taxon>Pomacea</taxon>
    </lineage>
</organism>
<feature type="region of interest" description="Disordered" evidence="1">
    <location>
        <begin position="609"/>
        <end position="629"/>
    </location>
</feature>
<dbReference type="EMBL" id="PZQS01000013">
    <property type="protein sequence ID" value="PVD20115.1"/>
    <property type="molecule type" value="Genomic_DNA"/>
</dbReference>
<feature type="compositionally biased region" description="Polar residues" evidence="1">
    <location>
        <begin position="708"/>
        <end position="720"/>
    </location>
</feature>
<feature type="compositionally biased region" description="Polar residues" evidence="1">
    <location>
        <begin position="125"/>
        <end position="147"/>
    </location>
</feature>
<feature type="region of interest" description="Disordered" evidence="1">
    <location>
        <begin position="701"/>
        <end position="720"/>
    </location>
</feature>
<gene>
    <name evidence="2" type="ORF">C0Q70_20609</name>
</gene>
<comment type="caution">
    <text evidence="2">The sequence shown here is derived from an EMBL/GenBank/DDBJ whole genome shotgun (WGS) entry which is preliminary data.</text>
</comment>
<reference evidence="2 3" key="1">
    <citation type="submission" date="2018-04" db="EMBL/GenBank/DDBJ databases">
        <title>The genome of golden apple snail Pomacea canaliculata provides insight into stress tolerance and invasive adaptation.</title>
        <authorList>
            <person name="Liu C."/>
            <person name="Liu B."/>
            <person name="Ren Y."/>
            <person name="Zhang Y."/>
            <person name="Wang H."/>
            <person name="Li S."/>
            <person name="Jiang F."/>
            <person name="Yin L."/>
            <person name="Zhang G."/>
            <person name="Qian W."/>
            <person name="Fan W."/>
        </authorList>
    </citation>
    <scope>NUCLEOTIDE SEQUENCE [LARGE SCALE GENOMIC DNA]</scope>
    <source>
        <strain evidence="2">SZHN2017</strain>
        <tissue evidence="2">Muscle</tissue>
    </source>
</reference>